<name>A0A381UC43_9ZZZZ</name>
<accession>A0A381UC43</accession>
<evidence type="ECO:0000313" key="1">
    <source>
        <dbReference type="EMBL" id="SVA24173.1"/>
    </source>
</evidence>
<organism evidence="1">
    <name type="scientific">marine metagenome</name>
    <dbReference type="NCBI Taxonomy" id="408172"/>
    <lineage>
        <taxon>unclassified sequences</taxon>
        <taxon>metagenomes</taxon>
        <taxon>ecological metagenomes</taxon>
    </lineage>
</organism>
<proteinExistence type="predicted"/>
<dbReference type="EMBL" id="UINC01005887">
    <property type="protein sequence ID" value="SVA24173.1"/>
    <property type="molecule type" value="Genomic_DNA"/>
</dbReference>
<sequence length="30" mass="3713">MQGKMEDYFHRLKPNWVELESENNLFSEIK</sequence>
<gene>
    <name evidence="1" type="ORF">METZ01_LOCUS77027</name>
</gene>
<protein>
    <submittedName>
        <fullName evidence="1">Uncharacterized protein</fullName>
    </submittedName>
</protein>
<reference evidence="1" key="1">
    <citation type="submission" date="2018-05" db="EMBL/GenBank/DDBJ databases">
        <authorList>
            <person name="Lanie J.A."/>
            <person name="Ng W.-L."/>
            <person name="Kazmierczak K.M."/>
            <person name="Andrzejewski T.M."/>
            <person name="Davidsen T.M."/>
            <person name="Wayne K.J."/>
            <person name="Tettelin H."/>
            <person name="Glass J.I."/>
            <person name="Rusch D."/>
            <person name="Podicherti R."/>
            <person name="Tsui H.-C.T."/>
            <person name="Winkler M.E."/>
        </authorList>
    </citation>
    <scope>NUCLEOTIDE SEQUENCE</scope>
</reference>
<dbReference type="AlphaFoldDB" id="A0A381UC43"/>